<dbReference type="InterPro" id="IPR051692">
    <property type="entry name" value="OMP-like"/>
</dbReference>
<feature type="compositionally biased region" description="Basic and acidic residues" evidence="1">
    <location>
        <begin position="160"/>
        <end position="177"/>
    </location>
</feature>
<accession>A0ABR7U4C0</accession>
<dbReference type="EMBL" id="JAATTO010000014">
    <property type="protein sequence ID" value="MBC9978847.1"/>
    <property type="molecule type" value="Genomic_DNA"/>
</dbReference>
<dbReference type="InterPro" id="IPR036709">
    <property type="entry name" value="Autotransporte_beta_dom_sf"/>
</dbReference>
<comment type="caution">
    <text evidence="2">The sequence shown here is derived from an EMBL/GenBank/DDBJ whole genome shotgun (WGS) entry which is preliminary data.</text>
</comment>
<evidence type="ECO:0000256" key="1">
    <source>
        <dbReference type="SAM" id="MobiDB-lite"/>
    </source>
</evidence>
<sequence>MLVIIAALPASAADLIARKAPALEIQAFNWTGFYAGAHLGSGWVSERQTYLGTNGVGLDAVGTNYSTTRSSALGGLNAGYNYQIGRFVIGASGDFSWTRASGSAVTASNDLPGFVITTNGRTDWYATLAARAGIAFNDVLLYGKGGVAWSRQVYDGRGRRLRPGDLRRLPRHPDRLSGRRRRRMGHLKERRSLR</sequence>
<dbReference type="PANTHER" id="PTHR34001">
    <property type="entry name" value="BLL7405 PROTEIN"/>
    <property type="match status" value="1"/>
</dbReference>
<dbReference type="PANTHER" id="PTHR34001:SF3">
    <property type="entry name" value="BLL7405 PROTEIN"/>
    <property type="match status" value="1"/>
</dbReference>
<keyword evidence="3" id="KW-1185">Reference proteome</keyword>
<protein>
    <submittedName>
        <fullName evidence="2">Porin family protein</fullName>
    </submittedName>
</protein>
<gene>
    <name evidence="2" type="ORF">HA482_11570</name>
</gene>
<dbReference type="SUPFAM" id="SSF103515">
    <property type="entry name" value="Autotransporter"/>
    <property type="match status" value="1"/>
</dbReference>
<organism evidence="2 3">
    <name type="scientific">Bradyrhizobium campsiandrae</name>
    <dbReference type="NCBI Taxonomy" id="1729892"/>
    <lineage>
        <taxon>Bacteria</taxon>
        <taxon>Pseudomonadati</taxon>
        <taxon>Pseudomonadota</taxon>
        <taxon>Alphaproteobacteria</taxon>
        <taxon>Hyphomicrobiales</taxon>
        <taxon>Nitrobacteraceae</taxon>
        <taxon>Bradyrhizobium</taxon>
    </lineage>
</organism>
<feature type="region of interest" description="Disordered" evidence="1">
    <location>
        <begin position="160"/>
        <end position="194"/>
    </location>
</feature>
<evidence type="ECO:0000313" key="2">
    <source>
        <dbReference type="EMBL" id="MBC9978847.1"/>
    </source>
</evidence>
<dbReference type="Gene3D" id="2.40.160.20">
    <property type="match status" value="1"/>
</dbReference>
<reference evidence="2 3" key="1">
    <citation type="journal article" date="2020" name="Arch. Microbiol.">
        <title>Bradyrhizobium campsiandrae sp. nov., a nitrogen-fixing bacterial strain isolated from a native leguminous tree from the Amazon adapted to flooded conditions.</title>
        <authorList>
            <person name="Cabral Michel D."/>
            <person name="Martins da Costa E."/>
            <person name="Azarias Guimaraes A."/>
            <person name="Soares de Carvalho T."/>
            <person name="Santos de Castro Caputo P."/>
            <person name="Willems A."/>
            <person name="de Souza Moreira F.M."/>
        </authorList>
    </citation>
    <scope>NUCLEOTIDE SEQUENCE [LARGE SCALE GENOMIC DNA]</scope>
    <source>
        <strain evidence="3">INPA 384B</strain>
    </source>
</reference>
<evidence type="ECO:0000313" key="3">
    <source>
        <dbReference type="Proteomes" id="UP000639516"/>
    </source>
</evidence>
<dbReference type="RefSeq" id="WP_188102591.1">
    <property type="nucleotide sequence ID" value="NZ_JAANIH010000027.1"/>
</dbReference>
<proteinExistence type="predicted"/>
<dbReference type="Proteomes" id="UP000639516">
    <property type="component" value="Unassembled WGS sequence"/>
</dbReference>
<name>A0ABR7U4C0_9BRAD</name>